<dbReference type="PANTHER" id="PTHR44167">
    <property type="entry name" value="OVARIAN-SPECIFIC SERINE/THREONINE-PROTEIN KINASE LOK-RELATED"/>
    <property type="match status" value="1"/>
</dbReference>
<dbReference type="InterPro" id="IPR011009">
    <property type="entry name" value="Kinase-like_dom_sf"/>
</dbReference>
<dbReference type="OrthoDB" id="4062651at2759"/>
<evidence type="ECO:0000259" key="1">
    <source>
        <dbReference type="PROSITE" id="PS50011"/>
    </source>
</evidence>
<dbReference type="Gene3D" id="1.10.510.10">
    <property type="entry name" value="Transferase(Phosphotransferase) domain 1"/>
    <property type="match status" value="1"/>
</dbReference>
<keyword evidence="2" id="KW-0418">Kinase</keyword>
<reference evidence="3" key="1">
    <citation type="submission" date="2019-04" db="EMBL/GenBank/DDBJ databases">
        <title>Friends and foes A comparative genomics studyof 23 Aspergillus species from section Flavi.</title>
        <authorList>
            <consortium name="DOE Joint Genome Institute"/>
            <person name="Kjaerbolling I."/>
            <person name="Vesth T."/>
            <person name="Frisvad J.C."/>
            <person name="Nybo J.L."/>
            <person name="Theobald S."/>
            <person name="Kildgaard S."/>
            <person name="Isbrandt T."/>
            <person name="Kuo A."/>
            <person name="Sato A."/>
            <person name="Lyhne E.K."/>
            <person name="Kogle M.E."/>
            <person name="Wiebenga A."/>
            <person name="Kun R.S."/>
            <person name="Lubbers R.J."/>
            <person name="Makela M.R."/>
            <person name="Barry K."/>
            <person name="Chovatia M."/>
            <person name="Clum A."/>
            <person name="Daum C."/>
            <person name="Haridas S."/>
            <person name="He G."/>
            <person name="LaButti K."/>
            <person name="Lipzen A."/>
            <person name="Mondo S."/>
            <person name="Riley R."/>
            <person name="Salamov A."/>
            <person name="Simmons B.A."/>
            <person name="Magnuson J.K."/>
            <person name="Henrissat B."/>
            <person name="Mortensen U.H."/>
            <person name="Larsen T.O."/>
            <person name="Devries R.P."/>
            <person name="Grigoriev I.V."/>
            <person name="Machida M."/>
            <person name="Baker S.E."/>
            <person name="Andersen M.R."/>
        </authorList>
    </citation>
    <scope>NUCLEOTIDE SEQUENCE [LARGE SCALE GENOMIC DNA]</scope>
    <source>
        <strain evidence="3">CBS 553.77</strain>
    </source>
</reference>
<feature type="domain" description="Protein kinase" evidence="1">
    <location>
        <begin position="1"/>
        <end position="303"/>
    </location>
</feature>
<dbReference type="InterPro" id="IPR000719">
    <property type="entry name" value="Prot_kinase_dom"/>
</dbReference>
<dbReference type="GO" id="GO:0005524">
    <property type="term" value="F:ATP binding"/>
    <property type="evidence" value="ECO:0007669"/>
    <property type="project" value="InterPro"/>
</dbReference>
<gene>
    <name evidence="2" type="ORF">BDV28DRAFT_149025</name>
</gene>
<dbReference type="PANTHER" id="PTHR44167:SF24">
    <property type="entry name" value="SERINE_THREONINE-PROTEIN KINASE CHK2"/>
    <property type="match status" value="1"/>
</dbReference>
<proteinExistence type="predicted"/>
<dbReference type="Pfam" id="PF00069">
    <property type="entry name" value="Pkinase"/>
    <property type="match status" value="1"/>
</dbReference>
<dbReference type="AlphaFoldDB" id="A0A5N6Z410"/>
<dbReference type="EMBL" id="ML739131">
    <property type="protein sequence ID" value="KAE8352417.1"/>
    <property type="molecule type" value="Genomic_DNA"/>
</dbReference>
<dbReference type="PROSITE" id="PS50011">
    <property type="entry name" value="PROTEIN_KINASE_DOM"/>
    <property type="match status" value="1"/>
</dbReference>
<organism evidence="2 3">
    <name type="scientific">Aspergillus coremiiformis</name>
    <dbReference type="NCBI Taxonomy" id="138285"/>
    <lineage>
        <taxon>Eukaryota</taxon>
        <taxon>Fungi</taxon>
        <taxon>Dikarya</taxon>
        <taxon>Ascomycota</taxon>
        <taxon>Pezizomycotina</taxon>
        <taxon>Eurotiomycetes</taxon>
        <taxon>Eurotiomycetidae</taxon>
        <taxon>Eurotiales</taxon>
        <taxon>Aspergillaceae</taxon>
        <taxon>Aspergillus</taxon>
        <taxon>Aspergillus subgen. Circumdati</taxon>
    </lineage>
</organism>
<dbReference type="Proteomes" id="UP000327118">
    <property type="component" value="Unassembled WGS sequence"/>
</dbReference>
<name>A0A5N6Z410_9EURO</name>
<evidence type="ECO:0000313" key="2">
    <source>
        <dbReference type="EMBL" id="KAE8352417.1"/>
    </source>
</evidence>
<dbReference type="GO" id="GO:0005634">
    <property type="term" value="C:nucleus"/>
    <property type="evidence" value="ECO:0007669"/>
    <property type="project" value="TreeGrafter"/>
</dbReference>
<accession>A0A5N6Z410</accession>
<sequence>MSTMSPCNKEPLILGTVLKSDSGQTYKIDEIIADRRKPLLCVYRASAEGTNYIVKNMIPGEFQYQLDLQKQLSSCSNIRAVVDTVQELDLFIYPFLAGDLLRLSQKPLSKKTRSNILQNIKPNNILVDFEESADGQVKITKAQISDLEDTVIVPPGKWLSGPLCGNAIWRSPESWCRSRQNHASDVFSFGIVMIYVMVNEIVFRVSDDQLEAEDSWRYILRRHISYFADEDGLNGFLQHIGKENPFYERLITLASNFTPGNLRQPFKYWEYVEPDLRDLVGKMTILDPTKRITAREAFQHHWFSQSG</sequence>
<dbReference type="GO" id="GO:0044773">
    <property type="term" value="P:mitotic DNA damage checkpoint signaling"/>
    <property type="evidence" value="ECO:0007669"/>
    <property type="project" value="TreeGrafter"/>
</dbReference>
<dbReference type="SUPFAM" id="SSF56112">
    <property type="entry name" value="Protein kinase-like (PK-like)"/>
    <property type="match status" value="1"/>
</dbReference>
<dbReference type="GO" id="GO:0004674">
    <property type="term" value="F:protein serine/threonine kinase activity"/>
    <property type="evidence" value="ECO:0007669"/>
    <property type="project" value="TreeGrafter"/>
</dbReference>
<evidence type="ECO:0000313" key="3">
    <source>
        <dbReference type="Proteomes" id="UP000327118"/>
    </source>
</evidence>
<dbReference type="SMART" id="SM00220">
    <property type="entry name" value="S_TKc"/>
    <property type="match status" value="1"/>
</dbReference>
<protein>
    <submittedName>
        <fullName evidence="2">Kinase-like domain-containing protein</fullName>
    </submittedName>
</protein>
<keyword evidence="2" id="KW-0808">Transferase</keyword>
<keyword evidence="3" id="KW-1185">Reference proteome</keyword>